<dbReference type="EMBL" id="CAKLBY020000217">
    <property type="protein sequence ID" value="CAK7934833.1"/>
    <property type="molecule type" value="Genomic_DNA"/>
</dbReference>
<reference evidence="1" key="1">
    <citation type="submission" date="2024-01" db="EMBL/GenBank/DDBJ databases">
        <authorList>
            <person name="Webb A."/>
        </authorList>
    </citation>
    <scope>NUCLEOTIDE SEQUENCE</scope>
    <source>
        <strain evidence="1">Pm1</strain>
    </source>
</reference>
<evidence type="ECO:0000313" key="2">
    <source>
        <dbReference type="Proteomes" id="UP001162060"/>
    </source>
</evidence>
<sequence length="113" mass="12736">MRAQVSCTLARVSTRAGYVGAALFASSSRSRRLSGLRNETNAKCVVVKRHHGYETKSDCEVVVVKRHRDDEMKNDDENVVSNVYRHDHANENVVAWHHDFENASGVASVMRHD</sequence>
<dbReference type="Proteomes" id="UP001162060">
    <property type="component" value="Unassembled WGS sequence"/>
</dbReference>
<gene>
    <name evidence="1" type="ORF">PM001_LOCUS19983</name>
</gene>
<comment type="caution">
    <text evidence="1">The sequence shown here is derived from an EMBL/GenBank/DDBJ whole genome shotgun (WGS) entry which is preliminary data.</text>
</comment>
<evidence type="ECO:0000313" key="1">
    <source>
        <dbReference type="EMBL" id="CAK7934833.1"/>
    </source>
</evidence>
<organism evidence="1 2">
    <name type="scientific">Peronospora matthiolae</name>
    <dbReference type="NCBI Taxonomy" id="2874970"/>
    <lineage>
        <taxon>Eukaryota</taxon>
        <taxon>Sar</taxon>
        <taxon>Stramenopiles</taxon>
        <taxon>Oomycota</taxon>
        <taxon>Peronosporomycetes</taxon>
        <taxon>Peronosporales</taxon>
        <taxon>Peronosporaceae</taxon>
        <taxon>Peronospora</taxon>
    </lineage>
</organism>
<name>A0AAV1UMA0_9STRA</name>
<proteinExistence type="predicted"/>
<protein>
    <submittedName>
        <fullName evidence="1">Uncharacterized protein</fullName>
    </submittedName>
</protein>
<accession>A0AAV1UMA0</accession>
<dbReference type="AlphaFoldDB" id="A0AAV1UMA0"/>